<name>A0A9X6VE44_BACTU</name>
<accession>A0A9X6VE44</accession>
<organism evidence="1 2">
    <name type="scientific">Bacillus thuringiensis</name>
    <dbReference type="NCBI Taxonomy" id="1428"/>
    <lineage>
        <taxon>Bacteria</taxon>
        <taxon>Bacillati</taxon>
        <taxon>Bacillota</taxon>
        <taxon>Bacilli</taxon>
        <taxon>Bacillales</taxon>
        <taxon>Bacillaceae</taxon>
        <taxon>Bacillus</taxon>
        <taxon>Bacillus cereus group</taxon>
    </lineage>
</organism>
<dbReference type="AlphaFoldDB" id="A0A9X6VE44"/>
<dbReference type="EMBL" id="NTUS01000013">
    <property type="protein sequence ID" value="PFB09097.1"/>
    <property type="molecule type" value="Genomic_DNA"/>
</dbReference>
<protein>
    <submittedName>
        <fullName evidence="1">Uncharacterized protein</fullName>
    </submittedName>
</protein>
<evidence type="ECO:0000313" key="2">
    <source>
        <dbReference type="Proteomes" id="UP000220397"/>
    </source>
</evidence>
<dbReference type="Proteomes" id="UP000220397">
    <property type="component" value="Unassembled WGS sequence"/>
</dbReference>
<proteinExistence type="predicted"/>
<sequence length="63" mass="7204">MSEKTLFLEKEKHCTKKDLLNALDVLSNNGLVFISNGEDFFSIKEIVQDEEGDVIIRVSDKPY</sequence>
<comment type="caution">
    <text evidence="1">The sequence shown here is derived from an EMBL/GenBank/DDBJ whole genome shotgun (WGS) entry which is preliminary data.</text>
</comment>
<evidence type="ECO:0000313" key="1">
    <source>
        <dbReference type="EMBL" id="PFB09097.1"/>
    </source>
</evidence>
<reference evidence="1 2" key="1">
    <citation type="submission" date="2017-09" db="EMBL/GenBank/DDBJ databases">
        <title>Large-scale bioinformatics analysis of Bacillus genomes uncovers conserved roles of natural products in bacterial physiology.</title>
        <authorList>
            <consortium name="Agbiome Team Llc"/>
            <person name="Bleich R.M."/>
            <person name="Kirk G.J."/>
            <person name="Santa Maria K.C."/>
            <person name="Allen S.E."/>
            <person name="Farag S."/>
            <person name="Shank E.A."/>
            <person name="Bowers A."/>
        </authorList>
    </citation>
    <scope>NUCLEOTIDE SEQUENCE [LARGE SCALE GENOMIC DNA]</scope>
    <source>
        <strain evidence="1 2">AFS015413</strain>
    </source>
</reference>
<dbReference type="RefSeq" id="WP_098368605.1">
    <property type="nucleotide sequence ID" value="NZ_JARSYC010000071.1"/>
</dbReference>
<gene>
    <name evidence="1" type="ORF">CN398_05535</name>
</gene>